<evidence type="ECO:0000313" key="1">
    <source>
        <dbReference type="EMBL" id="MDR6784690.1"/>
    </source>
</evidence>
<dbReference type="EMBL" id="JAVDTF010000003">
    <property type="protein sequence ID" value="MDR6784690.1"/>
    <property type="molecule type" value="Genomic_DNA"/>
</dbReference>
<reference evidence="1" key="1">
    <citation type="submission" date="2023-07" db="EMBL/GenBank/DDBJ databases">
        <title>Sorghum-associated microbial communities from plants grown in Nebraska, USA.</title>
        <authorList>
            <person name="Schachtman D."/>
        </authorList>
    </citation>
    <scope>NUCLEOTIDE SEQUENCE</scope>
    <source>
        <strain evidence="1">2697</strain>
    </source>
</reference>
<organism evidence="1 2">
    <name type="scientific">Pedobacter africanus</name>
    <dbReference type="NCBI Taxonomy" id="151894"/>
    <lineage>
        <taxon>Bacteria</taxon>
        <taxon>Pseudomonadati</taxon>
        <taxon>Bacteroidota</taxon>
        <taxon>Sphingobacteriia</taxon>
        <taxon>Sphingobacteriales</taxon>
        <taxon>Sphingobacteriaceae</taxon>
        <taxon>Pedobacter</taxon>
    </lineage>
</organism>
<gene>
    <name evidence="1" type="ORF">J2X78_003264</name>
</gene>
<keyword evidence="2" id="KW-1185">Reference proteome</keyword>
<dbReference type="Proteomes" id="UP001246858">
    <property type="component" value="Unassembled WGS sequence"/>
</dbReference>
<proteinExistence type="predicted"/>
<name>A0ACC6KZA2_9SPHI</name>
<comment type="caution">
    <text evidence="1">The sequence shown here is derived from an EMBL/GenBank/DDBJ whole genome shotgun (WGS) entry which is preliminary data.</text>
</comment>
<sequence length="162" mass="17299">MKTKHLNQTFAAVVLAVMFLFSFAACKKNKDKEPEDLKKKSHVMFSGAQEVPANASTGTGMGDVVFDPAKKTISYSFSWQLGSAAATTTNMHFHGAEDGSDTKSSVVVIGITGFTTASSGTMSGETRVLTDVEINQLLAGKWYLNVHSSTVPGGELRGNIKF</sequence>
<protein>
    <submittedName>
        <fullName evidence="1">Uncharacterized protein</fullName>
    </submittedName>
</protein>
<accession>A0ACC6KZA2</accession>
<evidence type="ECO:0000313" key="2">
    <source>
        <dbReference type="Proteomes" id="UP001246858"/>
    </source>
</evidence>